<gene>
    <name evidence="7" type="ORF">CK797_05585</name>
</gene>
<evidence type="ECO:0000259" key="5">
    <source>
        <dbReference type="PROSITE" id="PS51898"/>
    </source>
</evidence>
<dbReference type="GO" id="GO:0015074">
    <property type="term" value="P:DNA integration"/>
    <property type="evidence" value="ECO:0007669"/>
    <property type="project" value="UniProtKB-KW"/>
</dbReference>
<evidence type="ECO:0000313" key="7">
    <source>
        <dbReference type="EMBL" id="PMB82523.1"/>
    </source>
</evidence>
<evidence type="ECO:0000256" key="4">
    <source>
        <dbReference type="PROSITE-ProRule" id="PRU01248"/>
    </source>
</evidence>
<dbReference type="Pfam" id="PF00589">
    <property type="entry name" value="Phage_integrase"/>
    <property type="match status" value="1"/>
</dbReference>
<dbReference type="Pfam" id="PF02899">
    <property type="entry name" value="Phage_int_SAM_1"/>
    <property type="match status" value="1"/>
</dbReference>
<keyword evidence="1" id="KW-0229">DNA integration</keyword>
<dbReference type="Proteomes" id="UP000239920">
    <property type="component" value="Unassembled WGS sequence"/>
</dbReference>
<feature type="domain" description="Tyr recombinase" evidence="5">
    <location>
        <begin position="108"/>
        <end position="290"/>
    </location>
</feature>
<dbReference type="Gene3D" id="1.10.150.130">
    <property type="match status" value="1"/>
</dbReference>
<dbReference type="SUPFAM" id="SSF56349">
    <property type="entry name" value="DNA breaking-rejoining enzymes"/>
    <property type="match status" value="1"/>
</dbReference>
<evidence type="ECO:0000313" key="8">
    <source>
        <dbReference type="Proteomes" id="UP000239920"/>
    </source>
</evidence>
<dbReference type="InterPro" id="IPR050090">
    <property type="entry name" value="Tyrosine_recombinase_XerCD"/>
</dbReference>
<dbReference type="OrthoDB" id="9801717at2"/>
<accession>A0A2J6NMI3</accession>
<reference evidence="7 8" key="1">
    <citation type="submission" date="2017-09" db="EMBL/GenBank/DDBJ databases">
        <title>Bacterial strain isolated from the female urinary microbiota.</title>
        <authorList>
            <person name="Thomas-White K."/>
            <person name="Kumar N."/>
            <person name="Forster S."/>
            <person name="Putonti C."/>
            <person name="Lawley T."/>
            <person name="Wolfe A.J."/>
        </authorList>
    </citation>
    <scope>NUCLEOTIDE SEQUENCE [LARGE SCALE GENOMIC DNA]</scope>
    <source>
        <strain evidence="7 8">UMB0683</strain>
    </source>
</reference>
<protein>
    <submittedName>
        <fullName evidence="7">Integrase</fullName>
    </submittedName>
</protein>
<dbReference type="InterPro" id="IPR002104">
    <property type="entry name" value="Integrase_catalytic"/>
</dbReference>
<dbReference type="EMBL" id="PNFV01000005">
    <property type="protein sequence ID" value="PMB82523.1"/>
    <property type="molecule type" value="Genomic_DNA"/>
</dbReference>
<dbReference type="PANTHER" id="PTHR30349:SF81">
    <property type="entry name" value="TYROSINE RECOMBINASE XERC"/>
    <property type="match status" value="1"/>
</dbReference>
<organism evidence="7 8">
    <name type="scientific">Limosilactobacillus pontis</name>
    <dbReference type="NCBI Taxonomy" id="35787"/>
    <lineage>
        <taxon>Bacteria</taxon>
        <taxon>Bacillati</taxon>
        <taxon>Bacillota</taxon>
        <taxon>Bacilli</taxon>
        <taxon>Lactobacillales</taxon>
        <taxon>Lactobacillaceae</taxon>
        <taxon>Limosilactobacillus</taxon>
    </lineage>
</organism>
<feature type="domain" description="Core-binding (CB)" evidence="6">
    <location>
        <begin position="1"/>
        <end position="85"/>
    </location>
</feature>
<name>A0A2J6NMI3_9LACO</name>
<evidence type="ECO:0000256" key="1">
    <source>
        <dbReference type="ARBA" id="ARBA00022908"/>
    </source>
</evidence>
<evidence type="ECO:0000256" key="2">
    <source>
        <dbReference type="ARBA" id="ARBA00023125"/>
    </source>
</evidence>
<dbReference type="PROSITE" id="PS51898">
    <property type="entry name" value="TYR_RECOMBINASE"/>
    <property type="match status" value="1"/>
</dbReference>
<comment type="caution">
    <text evidence="7">The sequence shown here is derived from an EMBL/GenBank/DDBJ whole genome shotgun (WGS) entry which is preliminary data.</text>
</comment>
<dbReference type="RefSeq" id="WP_104688771.1">
    <property type="nucleotide sequence ID" value="NZ_JBKTHY010000002.1"/>
</dbReference>
<dbReference type="Gene3D" id="1.10.443.10">
    <property type="entry name" value="Intergrase catalytic core"/>
    <property type="match status" value="1"/>
</dbReference>
<dbReference type="PANTHER" id="PTHR30349">
    <property type="entry name" value="PHAGE INTEGRASE-RELATED"/>
    <property type="match status" value="1"/>
</dbReference>
<dbReference type="InterPro" id="IPR013762">
    <property type="entry name" value="Integrase-like_cat_sf"/>
</dbReference>
<dbReference type="GO" id="GO:0006310">
    <property type="term" value="P:DNA recombination"/>
    <property type="evidence" value="ECO:0007669"/>
    <property type="project" value="UniProtKB-KW"/>
</dbReference>
<keyword evidence="2 4" id="KW-0238">DNA-binding</keyword>
<dbReference type="InterPro" id="IPR004107">
    <property type="entry name" value="Integrase_SAM-like_N"/>
</dbReference>
<keyword evidence="3" id="KW-0233">DNA recombination</keyword>
<dbReference type="AlphaFoldDB" id="A0A2J6NMI3"/>
<evidence type="ECO:0000259" key="6">
    <source>
        <dbReference type="PROSITE" id="PS51900"/>
    </source>
</evidence>
<evidence type="ECO:0000256" key="3">
    <source>
        <dbReference type="ARBA" id="ARBA00023172"/>
    </source>
</evidence>
<dbReference type="InterPro" id="IPR044068">
    <property type="entry name" value="CB"/>
</dbReference>
<dbReference type="GO" id="GO:0003677">
    <property type="term" value="F:DNA binding"/>
    <property type="evidence" value="ECO:0007669"/>
    <property type="project" value="UniProtKB-UniRule"/>
</dbReference>
<sequence>MGDEITDFIAMLKDERGLAENTRAGYRRDLKAAAAFFNRQGITDWQSVDRYAVIGYLSAQQRAGKSVATINRLISSLRQFFRYLIRQQHLAVNPMETIDHRPAGETTQPPVILNEDEVERLLAVPDTTTPLGIRDRAILEMLDATGMRVTELATLPLTALHLDVQFVQLQGSGQHERMVPLSRPAVHWLQRYLTMVRPRLVDGERSEVFLNAHGRPLSRQGIWKNFKQLVQVAGIQKPVTPQTFRYTLAVQMLSRGASGQVVQEMLGYTELRMLQPYLTVTPQELTQTYKKYHPRA</sequence>
<proteinExistence type="predicted"/>
<dbReference type="InterPro" id="IPR011010">
    <property type="entry name" value="DNA_brk_join_enz"/>
</dbReference>
<dbReference type="PROSITE" id="PS51900">
    <property type="entry name" value="CB"/>
    <property type="match status" value="1"/>
</dbReference>
<dbReference type="InterPro" id="IPR010998">
    <property type="entry name" value="Integrase_recombinase_N"/>
</dbReference>